<name>A0A0N7L967_9BASI</name>
<accession>A0A0N7L967</accession>
<dbReference type="STRING" id="401625.A0A0N7L967"/>
<evidence type="ECO:0000313" key="3">
    <source>
        <dbReference type="Proteomes" id="UP000054845"/>
    </source>
</evidence>
<protein>
    <submittedName>
        <fullName evidence="2">Uncharacterized protein</fullName>
    </submittedName>
</protein>
<keyword evidence="3" id="KW-1185">Reference proteome</keyword>
<dbReference type="Proteomes" id="UP000054845">
    <property type="component" value="Unassembled WGS sequence"/>
</dbReference>
<dbReference type="Gene3D" id="3.80.10.10">
    <property type="entry name" value="Ribonuclease Inhibitor"/>
    <property type="match status" value="1"/>
</dbReference>
<evidence type="ECO:0000313" key="2">
    <source>
        <dbReference type="EMBL" id="CEH12938.1"/>
    </source>
</evidence>
<reference evidence="2 3" key="1">
    <citation type="submission" date="2014-09" db="EMBL/GenBank/DDBJ databases">
        <authorList>
            <person name="Magalhaes I.L.F."/>
            <person name="Oliveira U."/>
            <person name="Santos F.R."/>
            <person name="Vidigal T.H.D.A."/>
            <person name="Brescovit A.D."/>
            <person name="Santos A.J."/>
        </authorList>
    </citation>
    <scope>NUCLEOTIDE SEQUENCE [LARGE SCALE GENOMIC DNA]</scope>
</reference>
<feature type="region of interest" description="Disordered" evidence="1">
    <location>
        <begin position="259"/>
        <end position="281"/>
    </location>
</feature>
<evidence type="ECO:0000256" key="1">
    <source>
        <dbReference type="SAM" id="MobiDB-lite"/>
    </source>
</evidence>
<dbReference type="EMBL" id="CCYA01000192">
    <property type="protein sequence ID" value="CEH12938.1"/>
    <property type="molecule type" value="Genomic_DNA"/>
</dbReference>
<dbReference type="OrthoDB" id="2585512at2759"/>
<dbReference type="AlphaFoldDB" id="A0A0N7L967"/>
<organism evidence="2 3">
    <name type="scientific">Ceraceosorus bombacis</name>
    <dbReference type="NCBI Taxonomy" id="401625"/>
    <lineage>
        <taxon>Eukaryota</taxon>
        <taxon>Fungi</taxon>
        <taxon>Dikarya</taxon>
        <taxon>Basidiomycota</taxon>
        <taxon>Ustilaginomycotina</taxon>
        <taxon>Exobasidiomycetes</taxon>
        <taxon>Ceraceosorales</taxon>
        <taxon>Ceraceosoraceae</taxon>
        <taxon>Ceraceosorus</taxon>
    </lineage>
</organism>
<sequence length="433" mass="47379">MDVGASRSPSTGSTLPLELVPEIMQPFSQSVGCLAACALVSRTFNRYATPYLYSNLVLRSQGRLKLLFRTLAARSELARLLKALEIRVYPFGLRAEELEQLEHSICEALRSATQLEALCWTRTGSLELCSGFAGQESNIVIEVDRSEMPLTQELQRASSERISLAGCRAVSQAGLAPLLLASRWGIRELALEGTAVDPSALPSLAPSLQRLRQLSLTLPRARVTSVENFLLSLAGLVRCLPFLEDLTLYASSYNRPESNLDFADDSNDSDREGGGIESSAVPALSTAASPTRVLQNPSTKQDQLDSLMCELVLATEGRLRRLRAQGVRLSAKGLLMLCRRAPLLSQLVVHVSSDVTPVSMRQSLSLLKHLSVLHIMADVSSGVELRTEDLRQIAQDSNNLTQVGFKNRVWEVDRLPWLGRALEGTTTTSDSHI</sequence>
<proteinExistence type="predicted"/>
<dbReference type="InterPro" id="IPR032675">
    <property type="entry name" value="LRR_dom_sf"/>
</dbReference>